<gene>
    <name evidence="3" type="ORF">C5Y98_23665</name>
</gene>
<proteinExistence type="predicted"/>
<dbReference type="RefSeq" id="WP_105358029.1">
    <property type="nucleotide sequence ID" value="NZ_PUIB01000024.1"/>
</dbReference>
<dbReference type="Pfam" id="PF00581">
    <property type="entry name" value="Rhodanese"/>
    <property type="match status" value="1"/>
</dbReference>
<keyword evidence="1" id="KW-1133">Transmembrane helix</keyword>
<accession>A0A2S8F9H0</accession>
<evidence type="ECO:0000313" key="4">
    <source>
        <dbReference type="Proteomes" id="UP000239388"/>
    </source>
</evidence>
<feature type="domain" description="Rhodanese" evidence="2">
    <location>
        <begin position="16"/>
        <end position="108"/>
    </location>
</feature>
<keyword evidence="3" id="KW-0808">Transferase</keyword>
<dbReference type="EMBL" id="PUIB01000024">
    <property type="protein sequence ID" value="PQO28780.1"/>
    <property type="molecule type" value="Genomic_DNA"/>
</dbReference>
<dbReference type="OrthoDB" id="9800872at2"/>
<dbReference type="SUPFAM" id="SSF52821">
    <property type="entry name" value="Rhodanese/Cell cycle control phosphatase"/>
    <property type="match status" value="1"/>
</dbReference>
<keyword evidence="1" id="KW-0472">Membrane</keyword>
<dbReference type="InterPro" id="IPR052367">
    <property type="entry name" value="Thiosulfate_ST/Rhodanese-like"/>
</dbReference>
<protein>
    <submittedName>
        <fullName evidence="3">Sulfurtransferase</fullName>
    </submittedName>
</protein>
<dbReference type="Pfam" id="PF11127">
    <property type="entry name" value="YgaP-like_TM"/>
    <property type="match status" value="1"/>
</dbReference>
<evidence type="ECO:0000313" key="3">
    <source>
        <dbReference type="EMBL" id="PQO28780.1"/>
    </source>
</evidence>
<organism evidence="3 4">
    <name type="scientific">Blastopirellula marina</name>
    <dbReference type="NCBI Taxonomy" id="124"/>
    <lineage>
        <taxon>Bacteria</taxon>
        <taxon>Pseudomonadati</taxon>
        <taxon>Planctomycetota</taxon>
        <taxon>Planctomycetia</taxon>
        <taxon>Pirellulales</taxon>
        <taxon>Pirellulaceae</taxon>
        <taxon>Blastopirellula</taxon>
    </lineage>
</organism>
<dbReference type="PANTHER" id="PTHR45431:SF3">
    <property type="entry name" value="RHODANESE-LIKE DOMAIN-CONTAINING PROTEIN 15, CHLOROPLASTIC"/>
    <property type="match status" value="1"/>
</dbReference>
<dbReference type="PANTHER" id="PTHR45431">
    <property type="entry name" value="RHODANESE-LIKE DOMAIN-CONTAINING PROTEIN 15, CHLOROPLASTIC"/>
    <property type="match status" value="1"/>
</dbReference>
<dbReference type="Gene3D" id="6.10.140.1340">
    <property type="match status" value="1"/>
</dbReference>
<feature type="transmembrane region" description="Helical" evidence="1">
    <location>
        <begin position="147"/>
        <end position="167"/>
    </location>
</feature>
<name>A0A2S8F9H0_9BACT</name>
<evidence type="ECO:0000259" key="2">
    <source>
        <dbReference type="PROSITE" id="PS50206"/>
    </source>
</evidence>
<keyword evidence="1" id="KW-0812">Transmembrane</keyword>
<sequence>MSVPTISPKQLHERRQQGKCDLIDVRTPAEYGEVHATDAVNLPLDRLSPKEVMESRNGSADQPLYVICKSGNRAGKACDKFIAAGYQNVVNVEGGTDAWASAGLPVVRGKKAMSLERQVRIAAGFLVLVGALLGIFVHPYFAGISAFVGAGLMFAGITDTCGMAMLLAKMPWNQGSSCSSGSCKA</sequence>
<dbReference type="InterPro" id="IPR021309">
    <property type="entry name" value="YgaP-like_TM"/>
</dbReference>
<dbReference type="InterPro" id="IPR001763">
    <property type="entry name" value="Rhodanese-like_dom"/>
</dbReference>
<dbReference type="GO" id="GO:0016740">
    <property type="term" value="F:transferase activity"/>
    <property type="evidence" value="ECO:0007669"/>
    <property type="project" value="UniProtKB-KW"/>
</dbReference>
<dbReference type="InterPro" id="IPR036873">
    <property type="entry name" value="Rhodanese-like_dom_sf"/>
</dbReference>
<dbReference type="AlphaFoldDB" id="A0A2S8F9H0"/>
<dbReference type="CDD" id="cd00158">
    <property type="entry name" value="RHOD"/>
    <property type="match status" value="1"/>
</dbReference>
<dbReference type="SMART" id="SM00450">
    <property type="entry name" value="RHOD"/>
    <property type="match status" value="1"/>
</dbReference>
<dbReference type="PROSITE" id="PS50206">
    <property type="entry name" value="RHODANESE_3"/>
    <property type="match status" value="1"/>
</dbReference>
<comment type="caution">
    <text evidence="3">The sequence shown here is derived from an EMBL/GenBank/DDBJ whole genome shotgun (WGS) entry which is preliminary data.</text>
</comment>
<reference evidence="3 4" key="1">
    <citation type="submission" date="2018-02" db="EMBL/GenBank/DDBJ databases">
        <title>Comparative genomes isolates from brazilian mangrove.</title>
        <authorList>
            <person name="Araujo J.E."/>
            <person name="Taketani R.G."/>
            <person name="Silva M.C.P."/>
            <person name="Loureco M.V."/>
            <person name="Andreote F.D."/>
        </authorList>
    </citation>
    <scope>NUCLEOTIDE SEQUENCE [LARGE SCALE GENOMIC DNA]</scope>
    <source>
        <strain evidence="3 4">NAP PRIS-MGV</strain>
    </source>
</reference>
<dbReference type="Gene3D" id="3.40.250.10">
    <property type="entry name" value="Rhodanese-like domain"/>
    <property type="match status" value="1"/>
</dbReference>
<feature type="transmembrane region" description="Helical" evidence="1">
    <location>
        <begin position="121"/>
        <end position="141"/>
    </location>
</feature>
<dbReference type="Proteomes" id="UP000239388">
    <property type="component" value="Unassembled WGS sequence"/>
</dbReference>
<evidence type="ECO:0000256" key="1">
    <source>
        <dbReference type="SAM" id="Phobius"/>
    </source>
</evidence>